<feature type="domain" description="Tryptophan synthase beta chain-like PALP" evidence="4">
    <location>
        <begin position="17"/>
        <end position="290"/>
    </location>
</feature>
<dbReference type="InterPro" id="IPR036052">
    <property type="entry name" value="TrpB-like_PALP_sf"/>
</dbReference>
<evidence type="ECO:0000256" key="2">
    <source>
        <dbReference type="ARBA" id="ARBA00008639"/>
    </source>
</evidence>
<dbReference type="EMBL" id="JBHUHT010000027">
    <property type="protein sequence ID" value="MFD2097641.1"/>
    <property type="molecule type" value="Genomic_DNA"/>
</dbReference>
<dbReference type="Proteomes" id="UP001597380">
    <property type="component" value="Unassembled WGS sequence"/>
</dbReference>
<dbReference type="PANTHER" id="PTHR43780">
    <property type="entry name" value="1-AMINOCYCLOPROPANE-1-CARBOXYLATE DEAMINASE-RELATED"/>
    <property type="match status" value="1"/>
</dbReference>
<dbReference type="InterPro" id="IPR001926">
    <property type="entry name" value="TrpB-like_PALP"/>
</dbReference>
<protein>
    <submittedName>
        <fullName evidence="5">1-aminocyclopropane-1-carboxylate deaminase/D-cysteine desulfhydrase</fullName>
    </submittedName>
</protein>
<sequence>MRALKHSSPLQELSLPVCRRHNVRLFIKRDDLLHPQISGNKWRKLKFTLLKAASESREQIVSFGGAFSNHIAALAAAGSAYGFKTTGIIRGEADPDNPTLRWAQQQGMELKFVDRSIYRQRHDSEYLTKLHSEFPKALIVPEGGTSKDALAGVGELLDEIHAQMDMPIDSLVTAVGSGGTLAGLIAKDQSNLQLLGVPVVKDASLESKIRGLLEGIERENDENWKLMIEPSWGGYGKVPAHLATELNSLAEQLEVPLEPVYTGKAFLTMLAAIESQTIPSGSRVVFLHTGGLQGLKGLAYRNIFHTPAQWLKGLPEDLSAELNALRKMA</sequence>
<evidence type="ECO:0000259" key="4">
    <source>
        <dbReference type="Pfam" id="PF00291"/>
    </source>
</evidence>
<keyword evidence="6" id="KW-1185">Reference proteome</keyword>
<proteinExistence type="inferred from homology"/>
<evidence type="ECO:0000256" key="3">
    <source>
        <dbReference type="ARBA" id="ARBA00022898"/>
    </source>
</evidence>
<dbReference type="PIRSF" id="PIRSF006278">
    <property type="entry name" value="ACCD_DCysDesulf"/>
    <property type="match status" value="1"/>
</dbReference>
<keyword evidence="3" id="KW-0663">Pyridoxal phosphate</keyword>
<dbReference type="Gene3D" id="3.40.50.1100">
    <property type="match status" value="2"/>
</dbReference>
<dbReference type="RefSeq" id="WP_345341772.1">
    <property type="nucleotide sequence ID" value="NZ_BAABLI010000031.1"/>
</dbReference>
<gene>
    <name evidence="5" type="ORF">ACFSJ3_16745</name>
</gene>
<dbReference type="InterPro" id="IPR027278">
    <property type="entry name" value="ACCD_DCysDesulf"/>
</dbReference>
<evidence type="ECO:0000256" key="1">
    <source>
        <dbReference type="ARBA" id="ARBA00001933"/>
    </source>
</evidence>
<reference evidence="6" key="1">
    <citation type="journal article" date="2019" name="Int. J. Syst. Evol. Microbiol.">
        <title>The Global Catalogue of Microorganisms (GCM) 10K type strain sequencing project: providing services to taxonomists for standard genome sequencing and annotation.</title>
        <authorList>
            <consortium name="The Broad Institute Genomics Platform"/>
            <consortium name="The Broad Institute Genome Sequencing Center for Infectious Disease"/>
            <person name="Wu L."/>
            <person name="Ma J."/>
        </authorList>
    </citation>
    <scope>NUCLEOTIDE SEQUENCE [LARGE SCALE GENOMIC DNA]</scope>
    <source>
        <strain evidence="6">CGMCC 1.10992</strain>
    </source>
</reference>
<dbReference type="PANTHER" id="PTHR43780:SF2">
    <property type="entry name" value="1-AMINOCYCLOPROPANE-1-CARBOXYLATE DEAMINASE-RELATED"/>
    <property type="match status" value="1"/>
</dbReference>
<organism evidence="5 6">
    <name type="scientific">Corallincola platygyrae</name>
    <dbReference type="NCBI Taxonomy" id="1193278"/>
    <lineage>
        <taxon>Bacteria</taxon>
        <taxon>Pseudomonadati</taxon>
        <taxon>Pseudomonadota</taxon>
        <taxon>Gammaproteobacteria</taxon>
        <taxon>Alteromonadales</taxon>
        <taxon>Psychromonadaceae</taxon>
        <taxon>Corallincola</taxon>
    </lineage>
</organism>
<comment type="similarity">
    <text evidence="2">Belongs to the ACC deaminase/D-cysteine desulfhydrase family.</text>
</comment>
<dbReference type="SUPFAM" id="SSF53686">
    <property type="entry name" value="Tryptophan synthase beta subunit-like PLP-dependent enzymes"/>
    <property type="match status" value="1"/>
</dbReference>
<evidence type="ECO:0000313" key="6">
    <source>
        <dbReference type="Proteomes" id="UP001597380"/>
    </source>
</evidence>
<dbReference type="Pfam" id="PF00291">
    <property type="entry name" value="PALP"/>
    <property type="match status" value="1"/>
</dbReference>
<comment type="caution">
    <text evidence="5">The sequence shown here is derived from an EMBL/GenBank/DDBJ whole genome shotgun (WGS) entry which is preliminary data.</text>
</comment>
<accession>A0ABW4XQ24</accession>
<comment type="cofactor">
    <cofactor evidence="1">
        <name>pyridoxal 5'-phosphate</name>
        <dbReference type="ChEBI" id="CHEBI:597326"/>
    </cofactor>
</comment>
<name>A0ABW4XQ24_9GAMM</name>
<evidence type="ECO:0000313" key="5">
    <source>
        <dbReference type="EMBL" id="MFD2097641.1"/>
    </source>
</evidence>